<keyword evidence="4" id="KW-1185">Reference proteome</keyword>
<sequence length="257" mass="26685">MANPDGQSRPARNTSHHLVRRVLVGPALLGLGIATTFSGSAIAYTAGGTQALAVGAINAAATDTAAAQAAAARAESAELASRQVASRSAVSLAQGQKEERARAEAAARKAAAERKAKALKAKRLAAAHRWVMPIKHPNLTSRFGPRWGRLHAGLDFGAPVGTSLFAMSSGVVTKAGNGGGYGNKIEITYWDGTVSYFAHMSEIDVKVGQQVRPGTYVGKSGNTGQSTGPHLHLEMHPKGGDPVDPMAWLQKHGVKIG</sequence>
<dbReference type="Gene3D" id="2.70.70.10">
    <property type="entry name" value="Glucose Permease (Domain IIA)"/>
    <property type="match status" value="1"/>
</dbReference>
<dbReference type="CDD" id="cd12797">
    <property type="entry name" value="M23_peptidase"/>
    <property type="match status" value="1"/>
</dbReference>
<dbReference type="PANTHER" id="PTHR21666:SF270">
    <property type="entry name" value="MUREIN HYDROLASE ACTIVATOR ENVC"/>
    <property type="match status" value="1"/>
</dbReference>
<keyword evidence="1" id="KW-0175">Coiled coil</keyword>
<dbReference type="Proteomes" id="UP000035720">
    <property type="component" value="Unassembled WGS sequence"/>
</dbReference>
<feature type="domain" description="M23ase beta-sheet core" evidence="2">
    <location>
        <begin position="150"/>
        <end position="245"/>
    </location>
</feature>
<gene>
    <name evidence="3" type="ORF">BN13_170039</name>
</gene>
<dbReference type="STRING" id="1193518.BN13_170039"/>
<protein>
    <submittedName>
        <fullName evidence="3">Putative peptidase</fullName>
    </submittedName>
</protein>
<dbReference type="InterPro" id="IPR011055">
    <property type="entry name" value="Dup_hybrid_motif"/>
</dbReference>
<reference evidence="3 4" key="1">
    <citation type="journal article" date="2013" name="ISME J.">
        <title>A metabolic model for members of the genus Tetrasphaera involved in enhanced biological phosphorus removal.</title>
        <authorList>
            <person name="Kristiansen R."/>
            <person name="Nguyen H.T.T."/>
            <person name="Saunders A.M."/>
            <person name="Nielsen J.L."/>
            <person name="Wimmer R."/>
            <person name="Le V.Q."/>
            <person name="McIlroy S.J."/>
            <person name="Petrovski S."/>
            <person name="Seviour R.J."/>
            <person name="Calteau A."/>
            <person name="Nielsen K.L."/>
            <person name="Nielsen P.H."/>
        </authorList>
    </citation>
    <scope>NUCLEOTIDE SEQUENCE [LARGE SCALE GENOMIC DNA]</scope>
    <source>
        <strain evidence="3 4">Ben 74</strain>
    </source>
</reference>
<accession>A0A077MCM3</accession>
<dbReference type="InterPro" id="IPR050570">
    <property type="entry name" value="Cell_wall_metabolism_enzyme"/>
</dbReference>
<dbReference type="EMBL" id="CAJC01000079">
    <property type="protein sequence ID" value="CCI52438.1"/>
    <property type="molecule type" value="Genomic_DNA"/>
</dbReference>
<dbReference type="Pfam" id="PF01551">
    <property type="entry name" value="Peptidase_M23"/>
    <property type="match status" value="1"/>
</dbReference>
<dbReference type="GO" id="GO:0004222">
    <property type="term" value="F:metalloendopeptidase activity"/>
    <property type="evidence" value="ECO:0007669"/>
    <property type="project" value="TreeGrafter"/>
</dbReference>
<dbReference type="RefSeq" id="WP_048544812.1">
    <property type="nucleotide sequence ID" value="NZ_HF571038.1"/>
</dbReference>
<comment type="caution">
    <text evidence="3">The sequence shown here is derived from an EMBL/GenBank/DDBJ whole genome shotgun (WGS) entry which is preliminary data.</text>
</comment>
<evidence type="ECO:0000259" key="2">
    <source>
        <dbReference type="Pfam" id="PF01551"/>
    </source>
</evidence>
<dbReference type="SUPFAM" id="SSF51261">
    <property type="entry name" value="Duplicated hybrid motif"/>
    <property type="match status" value="1"/>
</dbReference>
<dbReference type="AlphaFoldDB" id="A0A077MCM3"/>
<feature type="coiled-coil region" evidence="1">
    <location>
        <begin position="93"/>
        <end position="122"/>
    </location>
</feature>
<evidence type="ECO:0000256" key="1">
    <source>
        <dbReference type="SAM" id="Coils"/>
    </source>
</evidence>
<proteinExistence type="predicted"/>
<organism evidence="3 4">
    <name type="scientific">Nostocoides jenkinsii Ben 74</name>
    <dbReference type="NCBI Taxonomy" id="1193518"/>
    <lineage>
        <taxon>Bacteria</taxon>
        <taxon>Bacillati</taxon>
        <taxon>Actinomycetota</taxon>
        <taxon>Actinomycetes</taxon>
        <taxon>Micrococcales</taxon>
        <taxon>Intrasporangiaceae</taxon>
        <taxon>Nostocoides</taxon>
    </lineage>
</organism>
<evidence type="ECO:0000313" key="4">
    <source>
        <dbReference type="Proteomes" id="UP000035720"/>
    </source>
</evidence>
<dbReference type="PANTHER" id="PTHR21666">
    <property type="entry name" value="PEPTIDASE-RELATED"/>
    <property type="match status" value="1"/>
</dbReference>
<name>A0A077MCM3_9MICO</name>
<dbReference type="InterPro" id="IPR016047">
    <property type="entry name" value="M23ase_b-sheet_dom"/>
</dbReference>
<dbReference type="OrthoDB" id="1099523at2"/>
<evidence type="ECO:0000313" key="3">
    <source>
        <dbReference type="EMBL" id="CCI52438.1"/>
    </source>
</evidence>